<sequence>MHSVAVEPSKELSLPFCVTNAFAHQQFMSSSYLSLTNLKESLEVYIETFKDHDNRPDSQAQWCPGWKIESYIPSVQDQLTMFINKMDEAIPYPSVCPRLNKHLLDVVDKKYGRFEFGESDPTVFSLAEVFRVQLSCGTTLEEVLEEDAIIHTLYTDSSFYTLVGQEFCQLFDIMYAKTEAVPQPFYRVVEKQEMEGKQSHDVLALRSD</sequence>
<proteinExistence type="predicted"/>
<evidence type="ECO:0000313" key="1">
    <source>
        <dbReference type="EMBL" id="CAB3988519.1"/>
    </source>
</evidence>
<reference evidence="1" key="1">
    <citation type="submission" date="2020-04" db="EMBL/GenBank/DDBJ databases">
        <authorList>
            <person name="Alioto T."/>
            <person name="Alioto T."/>
            <person name="Gomez Garrido J."/>
        </authorList>
    </citation>
    <scope>NUCLEOTIDE SEQUENCE</scope>
    <source>
        <strain evidence="1">A484AB</strain>
    </source>
</reference>
<keyword evidence="2" id="KW-1185">Reference proteome</keyword>
<accession>A0A7D9HMG1</accession>
<dbReference type="Proteomes" id="UP001152795">
    <property type="component" value="Unassembled WGS sequence"/>
</dbReference>
<organism evidence="1 2">
    <name type="scientific">Paramuricea clavata</name>
    <name type="common">Red gorgonian</name>
    <name type="synonym">Violescent sea-whip</name>
    <dbReference type="NCBI Taxonomy" id="317549"/>
    <lineage>
        <taxon>Eukaryota</taxon>
        <taxon>Metazoa</taxon>
        <taxon>Cnidaria</taxon>
        <taxon>Anthozoa</taxon>
        <taxon>Octocorallia</taxon>
        <taxon>Malacalcyonacea</taxon>
        <taxon>Plexauridae</taxon>
        <taxon>Paramuricea</taxon>
    </lineage>
</organism>
<dbReference type="EMBL" id="CACRXK020001336">
    <property type="protein sequence ID" value="CAB3988519.1"/>
    <property type="molecule type" value="Genomic_DNA"/>
</dbReference>
<evidence type="ECO:0000313" key="2">
    <source>
        <dbReference type="Proteomes" id="UP001152795"/>
    </source>
</evidence>
<comment type="caution">
    <text evidence="1">The sequence shown here is derived from an EMBL/GenBank/DDBJ whole genome shotgun (WGS) entry which is preliminary data.</text>
</comment>
<dbReference type="AlphaFoldDB" id="A0A7D9HMG1"/>
<protein>
    <submittedName>
        <fullName evidence="1">Uncharacterized protein</fullName>
    </submittedName>
</protein>
<gene>
    <name evidence="1" type="ORF">PACLA_8A022646</name>
</gene>
<name>A0A7D9HMG1_PARCT</name>